<dbReference type="Gene3D" id="1.10.1660.10">
    <property type="match status" value="1"/>
</dbReference>
<evidence type="ECO:0000256" key="1">
    <source>
        <dbReference type="SAM" id="MobiDB-lite"/>
    </source>
</evidence>
<feature type="compositionally biased region" description="Pro residues" evidence="1">
    <location>
        <begin position="195"/>
        <end position="206"/>
    </location>
</feature>
<name>A0A7C9HAI7_9RHOB</name>
<dbReference type="InterPro" id="IPR009061">
    <property type="entry name" value="DNA-bd_dom_put_sf"/>
</dbReference>
<feature type="compositionally biased region" description="Low complexity" evidence="1">
    <location>
        <begin position="134"/>
        <end position="157"/>
    </location>
</feature>
<dbReference type="SUPFAM" id="SSF46955">
    <property type="entry name" value="Putative DNA-binding domain"/>
    <property type="match status" value="1"/>
</dbReference>
<dbReference type="AlphaFoldDB" id="A0A7C9HAI7"/>
<gene>
    <name evidence="3" type="ORF">FH759_06505</name>
</gene>
<dbReference type="Pfam" id="PF13411">
    <property type="entry name" value="MerR_1"/>
    <property type="match status" value="1"/>
</dbReference>
<dbReference type="GO" id="GO:0003677">
    <property type="term" value="F:DNA binding"/>
    <property type="evidence" value="ECO:0007669"/>
    <property type="project" value="InterPro"/>
</dbReference>
<dbReference type="InterPro" id="IPR000551">
    <property type="entry name" value="MerR-type_HTH_dom"/>
</dbReference>
<sequence length="256" mass="27405">MGKSPDAFRTISEVAEWLDRPAHVLRFWESKFSQIKPVKRAGGRRYYRPQDMLLLGGIKKLLHDEGMTIKGVQKVLRENGVKHVSDLSDPLDDTFADDAPAYKAHSEASAQGSIDVPEDAPQSARVLTFPREGQPQQPAANAEPEIQPAEPETQAAEADLEAPDTPAPQAPDATQDAPHPDPAPESEAPADTTPEPAPKPSAPVPTVPANDAPAASLCATIAALRGPIDADNSARVRALLEQLTALYAPTEDARKE</sequence>
<feature type="region of interest" description="Disordered" evidence="1">
    <location>
        <begin position="102"/>
        <end position="121"/>
    </location>
</feature>
<dbReference type="RefSeq" id="WP_273248937.1">
    <property type="nucleotide sequence ID" value="NZ_VENJ01000006.1"/>
</dbReference>
<feature type="region of interest" description="Disordered" evidence="1">
    <location>
        <begin position="131"/>
        <end position="211"/>
    </location>
</feature>
<dbReference type="GO" id="GO:0006355">
    <property type="term" value="P:regulation of DNA-templated transcription"/>
    <property type="evidence" value="ECO:0007669"/>
    <property type="project" value="InterPro"/>
</dbReference>
<feature type="domain" description="HTH merR-type" evidence="2">
    <location>
        <begin position="10"/>
        <end position="78"/>
    </location>
</feature>
<accession>A0A7C9HAI7</accession>
<reference evidence="3 4" key="1">
    <citation type="submission" date="2019-06" db="EMBL/GenBank/DDBJ databases">
        <title>Enrichment of Autotrophic Halophilic Microorganisms from Red Sea Brine Pool Using Microbial Electrosynthesis System.</title>
        <authorList>
            <person name="Alqahtani M.F."/>
            <person name="Bajracharya S."/>
            <person name="Katuri K.P."/>
            <person name="Ali M."/>
            <person name="Saikaly P.E."/>
        </authorList>
    </citation>
    <scope>NUCLEOTIDE SEQUENCE [LARGE SCALE GENOMIC DNA]</scope>
    <source>
        <strain evidence="3">MES6</strain>
    </source>
</reference>
<dbReference type="CDD" id="cd04765">
    <property type="entry name" value="HTH_MlrA-like_sg2"/>
    <property type="match status" value="1"/>
</dbReference>
<evidence type="ECO:0000259" key="2">
    <source>
        <dbReference type="PROSITE" id="PS50937"/>
    </source>
</evidence>
<comment type="caution">
    <text evidence="3">The sequence shown here is derived from an EMBL/GenBank/DDBJ whole genome shotgun (WGS) entry which is preliminary data.</text>
</comment>
<dbReference type="Proteomes" id="UP000483078">
    <property type="component" value="Unassembled WGS sequence"/>
</dbReference>
<proteinExistence type="predicted"/>
<protein>
    <submittedName>
        <fullName evidence="3">MerR family transcriptional regulator</fullName>
    </submittedName>
</protein>
<evidence type="ECO:0000313" key="3">
    <source>
        <dbReference type="EMBL" id="MTJ04329.1"/>
    </source>
</evidence>
<organism evidence="3 4">
    <name type="scientific">Sediminimonas qiaohouensis</name>
    <dbReference type="NCBI Taxonomy" id="552061"/>
    <lineage>
        <taxon>Bacteria</taxon>
        <taxon>Pseudomonadati</taxon>
        <taxon>Pseudomonadota</taxon>
        <taxon>Alphaproteobacteria</taxon>
        <taxon>Rhodobacterales</taxon>
        <taxon>Roseobacteraceae</taxon>
        <taxon>Sediminimonas</taxon>
    </lineage>
</organism>
<evidence type="ECO:0000313" key="4">
    <source>
        <dbReference type="Proteomes" id="UP000483078"/>
    </source>
</evidence>
<dbReference type="SMART" id="SM00422">
    <property type="entry name" value="HTH_MERR"/>
    <property type="match status" value="1"/>
</dbReference>
<feature type="compositionally biased region" description="Low complexity" evidence="1">
    <location>
        <begin position="185"/>
        <end position="194"/>
    </location>
</feature>
<dbReference type="PROSITE" id="PS50937">
    <property type="entry name" value="HTH_MERR_2"/>
    <property type="match status" value="1"/>
</dbReference>
<dbReference type="EMBL" id="VENJ01000006">
    <property type="protein sequence ID" value="MTJ04329.1"/>
    <property type="molecule type" value="Genomic_DNA"/>
</dbReference>